<protein>
    <submittedName>
        <fullName evidence="2">Metalloprotease</fullName>
    </submittedName>
</protein>
<sequence>MGLYPPVLPATTLGCEGGECAMALVVEVARKAAEEVAADYWHPGRFPVDVESIARGMGLRVEYTYLRAGVSGMVRARPDETPTIYVDRDENPARQRFTIAHELGHFVERSNQGKIDFAFIDERGTKYDLHEFYADEFAGNLLMPASEIRRLQSRQESNVQMAAHFGVSVPALVKRIERLTKVRDLLR</sequence>
<dbReference type="InterPro" id="IPR052345">
    <property type="entry name" value="Rad_response_metalloprotease"/>
</dbReference>
<proteinExistence type="predicted"/>
<feature type="domain" description="IrrE N-terminal-like" evidence="1">
    <location>
        <begin position="57"/>
        <end position="176"/>
    </location>
</feature>
<keyword evidence="2" id="KW-0645">Protease</keyword>
<evidence type="ECO:0000313" key="2">
    <source>
        <dbReference type="EMBL" id="QDF17794.1"/>
    </source>
</evidence>
<dbReference type="InterPro" id="IPR010359">
    <property type="entry name" value="IrrE_HExxH"/>
</dbReference>
<dbReference type="GeneID" id="77928557"/>
<dbReference type="GO" id="GO:0008237">
    <property type="term" value="F:metallopeptidase activity"/>
    <property type="evidence" value="ECO:0007669"/>
    <property type="project" value="UniProtKB-KW"/>
</dbReference>
<keyword evidence="2" id="KW-0378">Hydrolase</keyword>
<evidence type="ECO:0000259" key="1">
    <source>
        <dbReference type="Pfam" id="PF06114"/>
    </source>
</evidence>
<keyword evidence="3" id="KW-1185">Reference proteome</keyword>
<name>A0A4Y6ERP2_9CAUD</name>
<accession>A0A4Y6ERP2</accession>
<dbReference type="GO" id="GO:0006508">
    <property type="term" value="P:proteolysis"/>
    <property type="evidence" value="ECO:0007669"/>
    <property type="project" value="UniProtKB-KW"/>
</dbReference>
<gene>
    <name evidence="2" type="primary">33</name>
    <name evidence="2" type="ORF">SEA_THANKYOUJORDI_33</name>
</gene>
<dbReference type="Gene3D" id="1.10.10.2910">
    <property type="match status" value="1"/>
</dbReference>
<reference evidence="2 3" key="1">
    <citation type="submission" date="2019-04" db="EMBL/GenBank/DDBJ databases">
        <authorList>
            <person name="Akwuole F.N."/>
            <person name="Carreras A.M."/>
            <person name="Grubb S.R."/>
            <person name="Yaffe J.A."/>
            <person name="Butela K.A."/>
            <person name="Garlena R.A."/>
            <person name="Russell D.A."/>
            <person name="Pope W.H."/>
            <person name="Jacobs-Sera D."/>
            <person name="Hatfull G.F."/>
        </authorList>
    </citation>
    <scope>NUCLEOTIDE SEQUENCE [LARGE SCALE GENOMIC DNA]</scope>
</reference>
<keyword evidence="2" id="KW-0482">Metalloprotease</keyword>
<evidence type="ECO:0000313" key="3">
    <source>
        <dbReference type="Proteomes" id="UP000317451"/>
    </source>
</evidence>
<dbReference type="PANTHER" id="PTHR43236:SF2">
    <property type="entry name" value="BLL0069 PROTEIN"/>
    <property type="match status" value="1"/>
</dbReference>
<dbReference type="KEGG" id="vg:77928557"/>
<dbReference type="Pfam" id="PF06114">
    <property type="entry name" value="Peptidase_M78"/>
    <property type="match status" value="1"/>
</dbReference>
<dbReference type="Proteomes" id="UP000317451">
    <property type="component" value="Segment"/>
</dbReference>
<dbReference type="EMBL" id="MK801727">
    <property type="protein sequence ID" value="QDF17794.1"/>
    <property type="molecule type" value="Genomic_DNA"/>
</dbReference>
<organism evidence="2 3">
    <name type="scientific">Gordonia phage ThankyouJordi</name>
    <dbReference type="NCBI Taxonomy" id="2571252"/>
    <lineage>
        <taxon>Viruses</taxon>
        <taxon>Duplodnaviria</taxon>
        <taxon>Heunggongvirae</taxon>
        <taxon>Uroviricota</taxon>
        <taxon>Caudoviricetes</taxon>
        <taxon>Nymbaxtervirinae</taxon>
        <taxon>Nymphadoravirus</taxon>
        <taxon>Nymphadoravirus thankyoujordi</taxon>
    </lineage>
</organism>
<dbReference type="RefSeq" id="YP_010652733.1">
    <property type="nucleotide sequence ID" value="NC_070789.1"/>
</dbReference>
<dbReference type="PANTHER" id="PTHR43236">
    <property type="entry name" value="ANTITOXIN HIGA1"/>
    <property type="match status" value="1"/>
</dbReference>